<dbReference type="PROSITE" id="PS50240">
    <property type="entry name" value="TRYPSIN_DOM"/>
    <property type="match status" value="1"/>
</dbReference>
<dbReference type="PROSITE" id="PS00134">
    <property type="entry name" value="TRYPSIN_HIS"/>
    <property type="match status" value="1"/>
</dbReference>
<keyword evidence="2" id="KW-0800">Toxin</keyword>
<dbReference type="InterPro" id="IPR001254">
    <property type="entry name" value="Trypsin_dom"/>
</dbReference>
<feature type="signal peptide" evidence="8">
    <location>
        <begin position="1"/>
        <end position="16"/>
    </location>
</feature>
<dbReference type="GO" id="GO:0090729">
    <property type="term" value="F:toxin activity"/>
    <property type="evidence" value="ECO:0007669"/>
    <property type="project" value="UniProtKB-KW"/>
</dbReference>
<evidence type="ECO:0000313" key="11">
    <source>
        <dbReference type="RefSeq" id="XP_028031051.1"/>
    </source>
</evidence>
<evidence type="ECO:0000256" key="5">
    <source>
        <dbReference type="ARBA" id="ARBA00055534"/>
    </source>
</evidence>
<keyword evidence="8" id="KW-0732">Signal</keyword>
<evidence type="ECO:0000256" key="8">
    <source>
        <dbReference type="SAM" id="SignalP"/>
    </source>
</evidence>
<dbReference type="RefSeq" id="XP_028031051.1">
    <property type="nucleotide sequence ID" value="XM_028175250.1"/>
</dbReference>
<dbReference type="InterPro" id="IPR043504">
    <property type="entry name" value="Peptidase_S1_PA_chymotrypsin"/>
</dbReference>
<dbReference type="GO" id="GO:0004252">
    <property type="term" value="F:serine-type endopeptidase activity"/>
    <property type="evidence" value="ECO:0007669"/>
    <property type="project" value="InterPro"/>
</dbReference>
<dbReference type="GeneID" id="114243670"/>
<dbReference type="SMART" id="SM00020">
    <property type="entry name" value="Tryp_SPc"/>
    <property type="match status" value="1"/>
</dbReference>
<sequence>MWWILICSVLFGGSQGVPVEAVDVIIPSDPVHFQDIPRNDQNRIIGGWLATEGQFPYKVSVRNVSPVGGVSACGGSIIHNEWILTAAHCVARRESFVIRLGLTNLTRPELIMETVEKYVHPDYNVGSTAVQVDEIALLKLPRRVEYGRGYVPEVLSWVYQLGITNEECLNWYPNSQTIKDQTLCAKYYNHTSQNICTGDSGGPLTMDDLDGSPTIVGITNFGYARGCNTPNPSGFVRPEFYHDWLKQVTGINFDWSVFDIVIS</sequence>
<dbReference type="OrthoDB" id="5597713at2759"/>
<keyword evidence="6" id="KW-1205">Fibrinolytic toxin</keyword>
<evidence type="ECO:0000313" key="10">
    <source>
        <dbReference type="Proteomes" id="UP000504629"/>
    </source>
</evidence>
<dbReference type="GO" id="GO:0005576">
    <property type="term" value="C:extracellular region"/>
    <property type="evidence" value="ECO:0007669"/>
    <property type="project" value="UniProtKB-SubCell"/>
</dbReference>
<evidence type="ECO:0000256" key="2">
    <source>
        <dbReference type="ARBA" id="ARBA00022656"/>
    </source>
</evidence>
<keyword evidence="7" id="KW-0720">Serine protease</keyword>
<dbReference type="InterPro" id="IPR001314">
    <property type="entry name" value="Peptidase_S1A"/>
</dbReference>
<proteinExistence type="predicted"/>
<name>A0A6J2JMY2_BOMMA</name>
<protein>
    <submittedName>
        <fullName evidence="11">Collagenase-like</fullName>
    </submittedName>
</protein>
<feature type="chain" id="PRO_5026931499" evidence="8">
    <location>
        <begin position="17"/>
        <end position="263"/>
    </location>
</feature>
<dbReference type="KEGG" id="bman:114243670"/>
<keyword evidence="7" id="KW-0645">Protease</keyword>
<dbReference type="FunFam" id="2.40.10.10:FF:000068">
    <property type="entry name" value="transmembrane protease serine 2"/>
    <property type="match status" value="1"/>
</dbReference>
<keyword evidence="7" id="KW-0378">Hydrolase</keyword>
<dbReference type="PANTHER" id="PTHR24260:SF136">
    <property type="entry name" value="GH08193P-RELATED"/>
    <property type="match status" value="1"/>
</dbReference>
<keyword evidence="10" id="KW-1185">Reference proteome</keyword>
<evidence type="ECO:0000256" key="1">
    <source>
        <dbReference type="ARBA" id="ARBA00004239"/>
    </source>
</evidence>
<reference evidence="11" key="1">
    <citation type="submission" date="2025-08" db="UniProtKB">
        <authorList>
            <consortium name="RefSeq"/>
        </authorList>
    </citation>
    <scope>IDENTIFICATION</scope>
    <source>
        <tissue evidence="11">Silk gland</tissue>
    </source>
</reference>
<keyword evidence="3" id="KW-1015">Disulfide bond</keyword>
<dbReference type="PROSITE" id="PS00135">
    <property type="entry name" value="TRYPSIN_SER"/>
    <property type="match status" value="1"/>
</dbReference>
<comment type="function">
    <text evidence="5">Fibrinolytic activity; shows preferential cleavage of Arg-Gly bonds in all three fibrinogen chains. Contact with the caterpillars causes severe bleeding, due the anticoagulant effect of the protein.</text>
</comment>
<evidence type="ECO:0000259" key="9">
    <source>
        <dbReference type="PROSITE" id="PS50240"/>
    </source>
</evidence>
<dbReference type="CDD" id="cd00190">
    <property type="entry name" value="Tryp_SPc"/>
    <property type="match status" value="1"/>
</dbReference>
<dbReference type="Pfam" id="PF00089">
    <property type="entry name" value="Trypsin"/>
    <property type="match status" value="2"/>
</dbReference>
<organism evidence="10 11">
    <name type="scientific">Bombyx mandarina</name>
    <name type="common">Wild silk moth</name>
    <name type="synonym">Wild silkworm</name>
    <dbReference type="NCBI Taxonomy" id="7092"/>
    <lineage>
        <taxon>Eukaryota</taxon>
        <taxon>Metazoa</taxon>
        <taxon>Ecdysozoa</taxon>
        <taxon>Arthropoda</taxon>
        <taxon>Hexapoda</taxon>
        <taxon>Insecta</taxon>
        <taxon>Pterygota</taxon>
        <taxon>Neoptera</taxon>
        <taxon>Endopterygota</taxon>
        <taxon>Lepidoptera</taxon>
        <taxon>Glossata</taxon>
        <taxon>Ditrysia</taxon>
        <taxon>Bombycoidea</taxon>
        <taxon>Bombycidae</taxon>
        <taxon>Bombycinae</taxon>
        <taxon>Bombyx</taxon>
    </lineage>
</organism>
<dbReference type="InterPro" id="IPR033116">
    <property type="entry name" value="TRYPSIN_SER"/>
</dbReference>
<evidence type="ECO:0000256" key="6">
    <source>
        <dbReference type="ARBA" id="ARBA00084094"/>
    </source>
</evidence>
<dbReference type="PRINTS" id="PR00722">
    <property type="entry name" value="CHYMOTRYPSIN"/>
</dbReference>
<dbReference type="SUPFAM" id="SSF50494">
    <property type="entry name" value="Trypsin-like serine proteases"/>
    <property type="match status" value="1"/>
</dbReference>
<evidence type="ECO:0000256" key="3">
    <source>
        <dbReference type="ARBA" id="ARBA00023157"/>
    </source>
</evidence>
<dbReference type="InterPro" id="IPR009003">
    <property type="entry name" value="Peptidase_S1_PA"/>
</dbReference>
<dbReference type="GO" id="GO:0006508">
    <property type="term" value="P:proteolysis"/>
    <property type="evidence" value="ECO:0007669"/>
    <property type="project" value="UniProtKB-KW"/>
</dbReference>
<dbReference type="Gene3D" id="2.40.10.10">
    <property type="entry name" value="Trypsin-like serine proteases"/>
    <property type="match status" value="2"/>
</dbReference>
<dbReference type="InterPro" id="IPR018114">
    <property type="entry name" value="TRYPSIN_HIS"/>
</dbReference>
<evidence type="ECO:0000256" key="4">
    <source>
        <dbReference type="ARBA" id="ARBA00023240"/>
    </source>
</evidence>
<accession>A0A6J2JMY2</accession>
<dbReference type="Proteomes" id="UP000504629">
    <property type="component" value="Unplaced"/>
</dbReference>
<evidence type="ECO:0000256" key="7">
    <source>
        <dbReference type="RuleBase" id="RU363034"/>
    </source>
</evidence>
<dbReference type="AlphaFoldDB" id="A0A6J2JMY2"/>
<dbReference type="PANTHER" id="PTHR24260">
    <property type="match status" value="1"/>
</dbReference>
<feature type="domain" description="Peptidase S1" evidence="9">
    <location>
        <begin position="44"/>
        <end position="250"/>
    </location>
</feature>
<gene>
    <name evidence="11" type="primary">LOC114243670</name>
</gene>
<keyword evidence="4" id="KW-1199">Hemostasis impairing toxin</keyword>
<dbReference type="InterPro" id="IPR051333">
    <property type="entry name" value="CLIP_Serine_Protease"/>
</dbReference>
<comment type="subcellular location">
    <subcellularLocation>
        <location evidence="1">Secreted</location>
        <location evidence="1">Extracellular space</location>
    </subcellularLocation>
</comment>